<protein>
    <submittedName>
        <fullName evidence="2">Uncharacterized protein</fullName>
    </submittedName>
</protein>
<evidence type="ECO:0000313" key="3">
    <source>
        <dbReference type="Proteomes" id="UP000053342"/>
    </source>
</evidence>
<evidence type="ECO:0000313" key="2">
    <source>
        <dbReference type="EMBL" id="KIW47848.1"/>
    </source>
</evidence>
<dbReference type="AlphaFoldDB" id="A0A0D2DXL9"/>
<organism evidence="2 3">
    <name type="scientific">Exophiala oligosperma</name>
    <dbReference type="NCBI Taxonomy" id="215243"/>
    <lineage>
        <taxon>Eukaryota</taxon>
        <taxon>Fungi</taxon>
        <taxon>Dikarya</taxon>
        <taxon>Ascomycota</taxon>
        <taxon>Pezizomycotina</taxon>
        <taxon>Eurotiomycetes</taxon>
        <taxon>Chaetothyriomycetidae</taxon>
        <taxon>Chaetothyriales</taxon>
        <taxon>Herpotrichiellaceae</taxon>
        <taxon>Exophiala</taxon>
    </lineage>
</organism>
<dbReference type="RefSeq" id="XP_016268064.1">
    <property type="nucleotide sequence ID" value="XM_016401011.1"/>
</dbReference>
<gene>
    <name evidence="2" type="ORF">PV06_00506</name>
</gene>
<accession>A0A0D2DXL9</accession>
<dbReference type="EMBL" id="KN847332">
    <property type="protein sequence ID" value="KIW47848.1"/>
    <property type="molecule type" value="Genomic_DNA"/>
</dbReference>
<sequence length="104" mass="11502">MTGLIGKAKEAYHKAKHDLTHSSTPYASHHHPDDVLDPCTFPDCEAFHRMETQGLLAAVGPGARTRISDPDFVLRHPENWIIYPDEGGMHNDTTAPQGVTNTEK</sequence>
<feature type="region of interest" description="Disordered" evidence="1">
    <location>
        <begin position="12"/>
        <end position="32"/>
    </location>
</feature>
<keyword evidence="3" id="KW-1185">Reference proteome</keyword>
<dbReference type="GeneID" id="27352580"/>
<dbReference type="VEuPathDB" id="FungiDB:PV06_00506"/>
<name>A0A0D2DXL9_9EURO</name>
<dbReference type="Proteomes" id="UP000053342">
    <property type="component" value="Unassembled WGS sequence"/>
</dbReference>
<evidence type="ECO:0000256" key="1">
    <source>
        <dbReference type="SAM" id="MobiDB-lite"/>
    </source>
</evidence>
<proteinExistence type="predicted"/>
<dbReference type="HOGENOM" id="CLU_2250180_0_0_1"/>
<feature type="compositionally biased region" description="Polar residues" evidence="1">
    <location>
        <begin position="91"/>
        <end position="104"/>
    </location>
</feature>
<reference evidence="2 3" key="1">
    <citation type="submission" date="2015-01" db="EMBL/GenBank/DDBJ databases">
        <title>The Genome Sequence of Exophiala oligosperma CBS72588.</title>
        <authorList>
            <consortium name="The Broad Institute Genomics Platform"/>
            <person name="Cuomo C."/>
            <person name="de Hoog S."/>
            <person name="Gorbushina A."/>
            <person name="Stielow B."/>
            <person name="Teixiera M."/>
            <person name="Abouelleil A."/>
            <person name="Chapman S.B."/>
            <person name="Priest M."/>
            <person name="Young S.K."/>
            <person name="Wortman J."/>
            <person name="Nusbaum C."/>
            <person name="Birren B."/>
        </authorList>
    </citation>
    <scope>NUCLEOTIDE SEQUENCE [LARGE SCALE GENOMIC DNA]</scope>
    <source>
        <strain evidence="2 3">CBS 72588</strain>
    </source>
</reference>
<feature type="region of interest" description="Disordered" evidence="1">
    <location>
        <begin position="83"/>
        <end position="104"/>
    </location>
</feature>